<gene>
    <name evidence="6" type="ORF">A3860_30650</name>
</gene>
<dbReference type="AlphaFoldDB" id="A0A1V9FU41"/>
<comment type="similarity">
    <text evidence="1">Belongs to the peptidase C40 family.</text>
</comment>
<dbReference type="PANTHER" id="PTHR47053">
    <property type="entry name" value="MUREIN DD-ENDOPEPTIDASE MEPH-RELATED"/>
    <property type="match status" value="1"/>
</dbReference>
<evidence type="ECO:0000256" key="2">
    <source>
        <dbReference type="ARBA" id="ARBA00022670"/>
    </source>
</evidence>
<dbReference type="InterPro" id="IPR051202">
    <property type="entry name" value="Peptidase_C40"/>
</dbReference>
<keyword evidence="3" id="KW-0378">Hydrolase</keyword>
<dbReference type="Pfam" id="PF18348">
    <property type="entry name" value="SH3_16"/>
    <property type="match status" value="1"/>
</dbReference>
<dbReference type="InterPro" id="IPR038765">
    <property type="entry name" value="Papain-like_cys_pep_sf"/>
</dbReference>
<protein>
    <recommendedName>
        <fullName evidence="5">NlpC/P60 domain-containing protein</fullName>
    </recommendedName>
</protein>
<dbReference type="Pfam" id="PF00877">
    <property type="entry name" value="NLPC_P60"/>
    <property type="match status" value="1"/>
</dbReference>
<evidence type="ECO:0000256" key="1">
    <source>
        <dbReference type="ARBA" id="ARBA00007074"/>
    </source>
</evidence>
<dbReference type="Proteomes" id="UP000192796">
    <property type="component" value="Unassembled WGS sequence"/>
</dbReference>
<evidence type="ECO:0000256" key="4">
    <source>
        <dbReference type="ARBA" id="ARBA00022807"/>
    </source>
</evidence>
<dbReference type="Gene3D" id="2.30.30.40">
    <property type="entry name" value="SH3 Domains"/>
    <property type="match status" value="1"/>
</dbReference>
<keyword evidence="2" id="KW-0645">Protease</keyword>
<proteinExistence type="inferred from homology"/>
<dbReference type="SUPFAM" id="SSF54001">
    <property type="entry name" value="Cysteine proteinases"/>
    <property type="match status" value="1"/>
</dbReference>
<comment type="caution">
    <text evidence="6">The sequence shown here is derived from an EMBL/GenBank/DDBJ whole genome shotgun (WGS) entry which is preliminary data.</text>
</comment>
<evidence type="ECO:0000313" key="7">
    <source>
        <dbReference type="Proteomes" id="UP000192796"/>
    </source>
</evidence>
<dbReference type="InterPro" id="IPR000064">
    <property type="entry name" value="NLP_P60_dom"/>
</dbReference>
<evidence type="ECO:0000259" key="5">
    <source>
        <dbReference type="PROSITE" id="PS51935"/>
    </source>
</evidence>
<dbReference type="Gene3D" id="3.90.1720.10">
    <property type="entry name" value="endopeptidase domain like (from Nostoc punctiforme)"/>
    <property type="match status" value="1"/>
</dbReference>
<dbReference type="GO" id="GO:0008234">
    <property type="term" value="F:cysteine-type peptidase activity"/>
    <property type="evidence" value="ECO:0007669"/>
    <property type="project" value="UniProtKB-KW"/>
</dbReference>
<dbReference type="PROSITE" id="PS51935">
    <property type="entry name" value="NLPC_P60"/>
    <property type="match status" value="1"/>
</dbReference>
<reference evidence="6 7" key="1">
    <citation type="submission" date="2016-03" db="EMBL/GenBank/DDBJ databases">
        <title>Niastella vici sp. nov., isolated from farmland soil.</title>
        <authorList>
            <person name="Chen L."/>
            <person name="Wang D."/>
            <person name="Yang S."/>
            <person name="Wang G."/>
        </authorList>
    </citation>
    <scope>NUCLEOTIDE SEQUENCE [LARGE SCALE GENOMIC DNA]</scope>
    <source>
        <strain evidence="6 7">DJ57</strain>
    </source>
</reference>
<organism evidence="6 7">
    <name type="scientific">Niastella vici</name>
    <dbReference type="NCBI Taxonomy" id="1703345"/>
    <lineage>
        <taxon>Bacteria</taxon>
        <taxon>Pseudomonadati</taxon>
        <taxon>Bacteroidota</taxon>
        <taxon>Chitinophagia</taxon>
        <taxon>Chitinophagales</taxon>
        <taxon>Chitinophagaceae</taxon>
        <taxon>Niastella</taxon>
    </lineage>
</organism>
<accession>A0A1V9FU41</accession>
<dbReference type="PANTHER" id="PTHR47053:SF1">
    <property type="entry name" value="MUREIN DD-ENDOPEPTIDASE MEPH-RELATED"/>
    <property type="match status" value="1"/>
</dbReference>
<dbReference type="RefSeq" id="WP_081150271.1">
    <property type="nucleotide sequence ID" value="NZ_LVYD01000055.1"/>
</dbReference>
<keyword evidence="4" id="KW-0788">Thiol protease</keyword>
<dbReference type="GO" id="GO:0006508">
    <property type="term" value="P:proteolysis"/>
    <property type="evidence" value="ECO:0007669"/>
    <property type="project" value="UniProtKB-KW"/>
</dbReference>
<dbReference type="OrthoDB" id="9813368at2"/>
<dbReference type="EMBL" id="LVYD01000055">
    <property type="protein sequence ID" value="OQP61828.1"/>
    <property type="molecule type" value="Genomic_DNA"/>
</dbReference>
<keyword evidence="7" id="KW-1185">Reference proteome</keyword>
<dbReference type="STRING" id="1703345.A3860_30650"/>
<sequence>MAYAVCKVPVAPLRAEPAHKSEMISQLLFAEAALVLEEGKDFIKVQGVYDGYEGWCQRSQLAIIDNWANNTPAQTFTAEWINAITINNLPSKVPLGVPVLNGVNRQQLAAVLSIDYKEAATWNAAGAKPGADAIKERAMLFLNTPYLWGGRSVFGVDCSGFTQMVFRFFNIPLLRDAYLQATQGEVVGFLQEARCGDLAFFDNAEGRITHVGILLNDHEIIHASGNVRIDKIDNAGILNVETGLRTHQLRIIKRYF</sequence>
<evidence type="ECO:0000256" key="3">
    <source>
        <dbReference type="ARBA" id="ARBA00022801"/>
    </source>
</evidence>
<feature type="domain" description="NlpC/P60" evidence="5">
    <location>
        <begin position="128"/>
        <end position="256"/>
    </location>
</feature>
<dbReference type="InterPro" id="IPR041382">
    <property type="entry name" value="SH3_16"/>
</dbReference>
<evidence type="ECO:0000313" key="6">
    <source>
        <dbReference type="EMBL" id="OQP61828.1"/>
    </source>
</evidence>
<name>A0A1V9FU41_9BACT</name>